<organism evidence="2 3">
    <name type="scientific">Asaia bogorensis NBRC 16594</name>
    <dbReference type="NCBI Taxonomy" id="1231624"/>
    <lineage>
        <taxon>Bacteria</taxon>
        <taxon>Pseudomonadati</taxon>
        <taxon>Pseudomonadota</taxon>
        <taxon>Alphaproteobacteria</taxon>
        <taxon>Acetobacterales</taxon>
        <taxon>Acetobacteraceae</taxon>
        <taxon>Asaia</taxon>
    </lineage>
</organism>
<comment type="caution">
    <text evidence="2">The sequence shown here is derived from an EMBL/GenBank/DDBJ whole genome shotgun (WGS) entry which is preliminary data.</text>
</comment>
<name>A0AAN4R868_9PROT</name>
<reference evidence="2 3" key="1">
    <citation type="submission" date="2019-07" db="EMBL/GenBank/DDBJ databases">
        <title>Whole genome shotgun sequence of Asaia bogorensis NBRC 16594.</title>
        <authorList>
            <person name="Hosoyama A."/>
            <person name="Uohara A."/>
            <person name="Ohji S."/>
            <person name="Ichikawa N."/>
        </authorList>
    </citation>
    <scope>NUCLEOTIDE SEQUENCE [LARGE SCALE GENOMIC DNA]</scope>
    <source>
        <strain evidence="2 3">NBRC 16594</strain>
    </source>
</reference>
<dbReference type="RefSeq" id="WP_146926876.1">
    <property type="nucleotide sequence ID" value="NZ_BAPU01000053.1"/>
</dbReference>
<feature type="signal peptide" evidence="1">
    <location>
        <begin position="1"/>
        <end position="20"/>
    </location>
</feature>
<evidence type="ECO:0000313" key="2">
    <source>
        <dbReference type="EMBL" id="GEL54889.1"/>
    </source>
</evidence>
<sequence>MRRLNIAFIIGAFLGTTAHAAPSKDYSNTLTTSFGEKRFIIATSGQQQIEIDASFPVIGASAMGVGIVNGGPVVATTGISSQENPALKGGYSQSWWAEKDSRGVSVSYCLRLQSFETCSVIPVHKTGVTKAKLFDTDGRLVADLNINAPAALDPRPE</sequence>
<evidence type="ECO:0000256" key="1">
    <source>
        <dbReference type="SAM" id="SignalP"/>
    </source>
</evidence>
<keyword evidence="3" id="KW-1185">Reference proteome</keyword>
<evidence type="ECO:0000313" key="3">
    <source>
        <dbReference type="Proteomes" id="UP000321287"/>
    </source>
</evidence>
<keyword evidence="1" id="KW-0732">Signal</keyword>
<feature type="chain" id="PRO_5042983675" evidence="1">
    <location>
        <begin position="21"/>
        <end position="157"/>
    </location>
</feature>
<dbReference type="EMBL" id="BJVS01000010">
    <property type="protein sequence ID" value="GEL54889.1"/>
    <property type="molecule type" value="Genomic_DNA"/>
</dbReference>
<dbReference type="Proteomes" id="UP000321287">
    <property type="component" value="Unassembled WGS sequence"/>
</dbReference>
<gene>
    <name evidence="2" type="ORF">ABO01nite_28960</name>
</gene>
<accession>A0AAN4R868</accession>
<protein>
    <submittedName>
        <fullName evidence="2">Uncharacterized protein</fullName>
    </submittedName>
</protein>
<dbReference type="AlphaFoldDB" id="A0AAN4R868"/>
<proteinExistence type="predicted"/>